<evidence type="ECO:0000256" key="2">
    <source>
        <dbReference type="ARBA" id="ARBA00023026"/>
    </source>
</evidence>
<organism evidence="5 6">
    <name type="scientific">Aspergillus carbonarius (strain ITEM 5010)</name>
    <dbReference type="NCBI Taxonomy" id="602072"/>
    <lineage>
        <taxon>Eukaryota</taxon>
        <taxon>Fungi</taxon>
        <taxon>Dikarya</taxon>
        <taxon>Ascomycota</taxon>
        <taxon>Pezizomycotina</taxon>
        <taxon>Eurotiomycetes</taxon>
        <taxon>Eurotiomycetidae</taxon>
        <taxon>Eurotiales</taxon>
        <taxon>Aspergillaceae</taxon>
        <taxon>Aspergillus</taxon>
        <taxon>Aspergillus subgen. Circumdati</taxon>
    </lineage>
</organism>
<feature type="compositionally biased region" description="Low complexity" evidence="3">
    <location>
        <begin position="578"/>
        <end position="596"/>
    </location>
</feature>
<dbReference type="InterPro" id="IPR052210">
    <property type="entry name" value="LysM1-like"/>
</dbReference>
<keyword evidence="6" id="KW-1185">Reference proteome</keyword>
<dbReference type="CDD" id="cd00118">
    <property type="entry name" value="LysM"/>
    <property type="match status" value="3"/>
</dbReference>
<evidence type="ECO:0000259" key="4">
    <source>
        <dbReference type="PROSITE" id="PS51782"/>
    </source>
</evidence>
<dbReference type="SMART" id="SM00257">
    <property type="entry name" value="LysM"/>
    <property type="match status" value="4"/>
</dbReference>
<dbReference type="AlphaFoldDB" id="A0A1R3R9H0"/>
<dbReference type="SUPFAM" id="SSF54106">
    <property type="entry name" value="LysM domain"/>
    <property type="match status" value="3"/>
</dbReference>
<dbReference type="EMBL" id="KV907512">
    <property type="protein sequence ID" value="OOF91131.1"/>
    <property type="molecule type" value="Genomic_DNA"/>
</dbReference>
<name>A0A1R3R9H0_ASPC5</name>
<feature type="region of interest" description="Disordered" evidence="3">
    <location>
        <begin position="578"/>
        <end position="602"/>
    </location>
</feature>
<dbReference type="PANTHER" id="PTHR34997:SF1">
    <property type="entry name" value="PEPTIDOGLYCAN-BINDING LYSIN DOMAIN"/>
    <property type="match status" value="1"/>
</dbReference>
<dbReference type="PANTHER" id="PTHR34997">
    <property type="entry name" value="AM15"/>
    <property type="match status" value="1"/>
</dbReference>
<reference evidence="6" key="1">
    <citation type="journal article" date="2017" name="Genome Biol.">
        <title>Comparative genomics reveals high biological diversity and specific adaptations in the industrially and medically important fungal genus Aspergillus.</title>
        <authorList>
            <person name="de Vries R.P."/>
            <person name="Riley R."/>
            <person name="Wiebenga A."/>
            <person name="Aguilar-Osorio G."/>
            <person name="Amillis S."/>
            <person name="Uchima C.A."/>
            <person name="Anderluh G."/>
            <person name="Asadollahi M."/>
            <person name="Askin M."/>
            <person name="Barry K."/>
            <person name="Battaglia E."/>
            <person name="Bayram O."/>
            <person name="Benocci T."/>
            <person name="Braus-Stromeyer S.A."/>
            <person name="Caldana C."/>
            <person name="Canovas D."/>
            <person name="Cerqueira G.C."/>
            <person name="Chen F."/>
            <person name="Chen W."/>
            <person name="Choi C."/>
            <person name="Clum A."/>
            <person name="Dos Santos R.A."/>
            <person name="Damasio A.R."/>
            <person name="Diallinas G."/>
            <person name="Emri T."/>
            <person name="Fekete E."/>
            <person name="Flipphi M."/>
            <person name="Freyberg S."/>
            <person name="Gallo A."/>
            <person name="Gournas C."/>
            <person name="Habgood R."/>
            <person name="Hainaut M."/>
            <person name="Harispe M.L."/>
            <person name="Henrissat B."/>
            <person name="Hilden K.S."/>
            <person name="Hope R."/>
            <person name="Hossain A."/>
            <person name="Karabika E."/>
            <person name="Karaffa L."/>
            <person name="Karanyi Z."/>
            <person name="Krasevec N."/>
            <person name="Kuo A."/>
            <person name="Kusch H."/>
            <person name="LaButti K."/>
            <person name="Lagendijk E.L."/>
            <person name="Lapidus A."/>
            <person name="Levasseur A."/>
            <person name="Lindquist E."/>
            <person name="Lipzen A."/>
            <person name="Logrieco A.F."/>
            <person name="MacCabe A."/>
            <person name="Maekelae M.R."/>
            <person name="Malavazi I."/>
            <person name="Melin P."/>
            <person name="Meyer V."/>
            <person name="Mielnichuk N."/>
            <person name="Miskei M."/>
            <person name="Molnar A.P."/>
            <person name="Mule G."/>
            <person name="Ngan C.Y."/>
            <person name="Orejas M."/>
            <person name="Orosz E."/>
            <person name="Ouedraogo J.P."/>
            <person name="Overkamp K.M."/>
            <person name="Park H.-S."/>
            <person name="Perrone G."/>
            <person name="Piumi F."/>
            <person name="Punt P.J."/>
            <person name="Ram A.F."/>
            <person name="Ramon A."/>
            <person name="Rauscher S."/>
            <person name="Record E."/>
            <person name="Riano-Pachon D.M."/>
            <person name="Robert V."/>
            <person name="Roehrig J."/>
            <person name="Ruller R."/>
            <person name="Salamov A."/>
            <person name="Salih N.S."/>
            <person name="Samson R.A."/>
            <person name="Sandor E."/>
            <person name="Sanguinetti M."/>
            <person name="Schuetze T."/>
            <person name="Sepcic K."/>
            <person name="Shelest E."/>
            <person name="Sherlock G."/>
            <person name="Sophianopoulou V."/>
            <person name="Squina F.M."/>
            <person name="Sun H."/>
            <person name="Susca A."/>
            <person name="Todd R.B."/>
            <person name="Tsang A."/>
            <person name="Unkles S.E."/>
            <person name="van de Wiele N."/>
            <person name="van Rossen-Uffink D."/>
            <person name="Oliveira J.V."/>
            <person name="Vesth T.C."/>
            <person name="Visser J."/>
            <person name="Yu J.-H."/>
            <person name="Zhou M."/>
            <person name="Andersen M.R."/>
            <person name="Archer D.B."/>
            <person name="Baker S.E."/>
            <person name="Benoit I."/>
            <person name="Brakhage A.A."/>
            <person name="Braus G.H."/>
            <person name="Fischer R."/>
            <person name="Frisvad J.C."/>
            <person name="Goldman G.H."/>
            <person name="Houbraken J."/>
            <person name="Oakley B."/>
            <person name="Pocsi I."/>
            <person name="Scazzocchio C."/>
            <person name="Seiboth B."/>
            <person name="vanKuyk P.A."/>
            <person name="Wortman J."/>
            <person name="Dyer P.S."/>
            <person name="Grigoriev I.V."/>
        </authorList>
    </citation>
    <scope>NUCLEOTIDE SEQUENCE [LARGE SCALE GENOMIC DNA]</scope>
    <source>
        <strain evidence="6">ITEM 5010</strain>
    </source>
</reference>
<dbReference type="Proteomes" id="UP000188318">
    <property type="component" value="Unassembled WGS sequence"/>
</dbReference>
<keyword evidence="1" id="KW-0147">Chitin-binding</keyword>
<accession>A0A1R3R9H0</accession>
<feature type="domain" description="LysM" evidence="4">
    <location>
        <begin position="116"/>
        <end position="163"/>
    </location>
</feature>
<proteinExistence type="predicted"/>
<dbReference type="STRING" id="602072.A0A1R3R9H0"/>
<dbReference type="OrthoDB" id="5985073at2759"/>
<dbReference type="GO" id="GO:0008061">
    <property type="term" value="F:chitin binding"/>
    <property type="evidence" value="ECO:0007669"/>
    <property type="project" value="UniProtKB-KW"/>
</dbReference>
<feature type="domain" description="LysM" evidence="4">
    <location>
        <begin position="422"/>
        <end position="469"/>
    </location>
</feature>
<gene>
    <name evidence="5" type="ORF">ASPCADRAFT_177717</name>
</gene>
<evidence type="ECO:0000313" key="5">
    <source>
        <dbReference type="EMBL" id="OOF91131.1"/>
    </source>
</evidence>
<sequence>MVAAQTPAIDVPSTTADPTPHGPTMKGIAADCNRYYTVHQGDTCYAVEKTFRLTPKQFQQWNPAVSLDCTVNFWPGYAYCVGVGSVVPTSTSTSTSTVDPAPHGPTMTGIPANCNRWYTVHQGDTCYSVAKAFGLTPQQFQQWNPAVSLDCTVNFWPGYAYCVGVGPVVSTTTTFTTVPPSTTTALLTSSTITTSSSTTATGSTTYSVRNPITSQNVTSTTIDTQWPPTKTQADQPTSCDKWHLVSAGDTCDRIYRRYQNTITKQELLEWNPQLKADCDYPFTGYWVCVGIKRPALTLFYPTGTDPVSIPDPTPWTPHPTPTDNSMTIYPPTHTQPGLAPSCSVFYEAKTSDSCTQILAGNPLLQPALLYDWNPALHPDCSGLRPGYFYCIAAYNSSTLPFPPTVTNQPYPTKPYTAKNCTGWYLKEDGDTCSLILAMFGTFDQVQFVAWNPDVGKECIALENGYYYCISDADTPTTRIKPIHTTSIHTAFPSQPAVNKACNRWWLVSISSTCFHIAHGSGIAIEDLLTWNPDISGKGTCDEGLVPDTEICVGVAINSTSTGAAFTDILALASESASAPETATPGTSSLRVSPLDSSSHHLW</sequence>
<dbReference type="VEuPathDB" id="FungiDB:ASPCADRAFT_177717"/>
<feature type="region of interest" description="Disordered" evidence="3">
    <location>
        <begin position="1"/>
        <end position="23"/>
    </location>
</feature>
<feature type="domain" description="LysM" evidence="4">
    <location>
        <begin position="34"/>
        <end position="81"/>
    </location>
</feature>
<feature type="domain" description="LysM" evidence="4">
    <location>
        <begin position="241"/>
        <end position="289"/>
    </location>
</feature>
<dbReference type="PROSITE" id="PS51782">
    <property type="entry name" value="LYSM"/>
    <property type="match status" value="4"/>
</dbReference>
<dbReference type="Gene3D" id="3.10.350.10">
    <property type="entry name" value="LysM domain"/>
    <property type="match status" value="6"/>
</dbReference>
<dbReference type="InterPro" id="IPR036779">
    <property type="entry name" value="LysM_dom_sf"/>
</dbReference>
<dbReference type="InterPro" id="IPR018392">
    <property type="entry name" value="LysM"/>
</dbReference>
<keyword evidence="2" id="KW-0843">Virulence</keyword>
<protein>
    <submittedName>
        <fullName evidence="5">Carbohydrate-binding module family 50 protein</fullName>
    </submittedName>
</protein>
<evidence type="ECO:0000256" key="3">
    <source>
        <dbReference type="SAM" id="MobiDB-lite"/>
    </source>
</evidence>
<evidence type="ECO:0000256" key="1">
    <source>
        <dbReference type="ARBA" id="ARBA00022669"/>
    </source>
</evidence>
<dbReference type="OMA" id="NCIAWHT"/>
<dbReference type="Pfam" id="PF01476">
    <property type="entry name" value="LysM"/>
    <property type="match status" value="3"/>
</dbReference>
<evidence type="ECO:0000313" key="6">
    <source>
        <dbReference type="Proteomes" id="UP000188318"/>
    </source>
</evidence>